<dbReference type="VEuPathDB" id="FungiDB:LCOR_07167.1"/>
<evidence type="ECO:0000259" key="3">
    <source>
        <dbReference type="PROSITE" id="PS50157"/>
    </source>
</evidence>
<dbReference type="GO" id="GO:0008270">
    <property type="term" value="F:zinc ion binding"/>
    <property type="evidence" value="ECO:0007669"/>
    <property type="project" value="UniProtKB-KW"/>
</dbReference>
<organism evidence="4 5">
    <name type="scientific">Lichtheimia corymbifera JMRC:FSU:9682</name>
    <dbReference type="NCBI Taxonomy" id="1263082"/>
    <lineage>
        <taxon>Eukaryota</taxon>
        <taxon>Fungi</taxon>
        <taxon>Fungi incertae sedis</taxon>
        <taxon>Mucoromycota</taxon>
        <taxon>Mucoromycotina</taxon>
        <taxon>Mucoromycetes</taxon>
        <taxon>Mucorales</taxon>
        <taxon>Lichtheimiaceae</taxon>
        <taxon>Lichtheimia</taxon>
    </lineage>
</organism>
<comment type="caution">
    <text evidence="4">The sequence shown here is derived from an EMBL/GenBank/DDBJ whole genome shotgun (WGS) entry which is preliminary data.</text>
</comment>
<dbReference type="EMBL" id="CBTN010000035">
    <property type="protein sequence ID" value="CDH56082.1"/>
    <property type="molecule type" value="Genomic_DNA"/>
</dbReference>
<keyword evidence="1" id="KW-0863">Zinc-finger</keyword>
<feature type="compositionally biased region" description="Low complexity" evidence="2">
    <location>
        <begin position="131"/>
        <end position="162"/>
    </location>
</feature>
<evidence type="ECO:0000313" key="4">
    <source>
        <dbReference type="EMBL" id="CDH56082.1"/>
    </source>
</evidence>
<dbReference type="Proteomes" id="UP000027586">
    <property type="component" value="Unassembled WGS sequence"/>
</dbReference>
<dbReference type="AlphaFoldDB" id="A0A068S2L8"/>
<keyword evidence="1" id="KW-0479">Metal-binding</keyword>
<evidence type="ECO:0000256" key="1">
    <source>
        <dbReference type="PROSITE-ProRule" id="PRU00042"/>
    </source>
</evidence>
<dbReference type="Gene3D" id="3.30.160.60">
    <property type="entry name" value="Classic Zinc Finger"/>
    <property type="match status" value="1"/>
</dbReference>
<accession>A0A068S2L8</accession>
<dbReference type="InterPro" id="IPR036236">
    <property type="entry name" value="Znf_C2H2_sf"/>
</dbReference>
<evidence type="ECO:0000313" key="5">
    <source>
        <dbReference type="Proteomes" id="UP000027586"/>
    </source>
</evidence>
<keyword evidence="1" id="KW-0862">Zinc</keyword>
<feature type="region of interest" description="Disordered" evidence="2">
    <location>
        <begin position="131"/>
        <end position="173"/>
    </location>
</feature>
<dbReference type="PROSITE" id="PS50157">
    <property type="entry name" value="ZINC_FINGER_C2H2_2"/>
    <property type="match status" value="1"/>
</dbReference>
<feature type="domain" description="C2H2-type" evidence="3">
    <location>
        <begin position="174"/>
        <end position="202"/>
    </location>
</feature>
<reference evidence="4" key="1">
    <citation type="submission" date="2013-08" db="EMBL/GenBank/DDBJ databases">
        <title>Gene expansion shapes genome architecture in the human pathogen Lichtheimia corymbifera: an evolutionary genomics analysis in the ancient terrestrial Mucorales (Mucoromycotina).</title>
        <authorList>
            <person name="Schwartze V.U."/>
            <person name="Winter S."/>
            <person name="Shelest E."/>
            <person name="Marcet-Houben M."/>
            <person name="Horn F."/>
            <person name="Wehner S."/>
            <person name="Hoffmann K."/>
            <person name="Riege K."/>
            <person name="Sammeth M."/>
            <person name="Nowrousian M."/>
            <person name="Valiante V."/>
            <person name="Linde J."/>
            <person name="Jacobsen I.D."/>
            <person name="Marz M."/>
            <person name="Brakhage A.A."/>
            <person name="Gabaldon T."/>
            <person name="Bocker S."/>
            <person name="Voigt K."/>
        </authorList>
    </citation>
    <scope>NUCLEOTIDE SEQUENCE [LARGE SCALE GENOMIC DNA]</scope>
    <source>
        <strain evidence="4">FSU 9682</strain>
    </source>
</reference>
<protein>
    <recommendedName>
        <fullName evidence="3">C2H2-type domain-containing protein</fullName>
    </recommendedName>
</protein>
<keyword evidence="5" id="KW-1185">Reference proteome</keyword>
<dbReference type="SUPFAM" id="SSF57667">
    <property type="entry name" value="beta-beta-alpha zinc fingers"/>
    <property type="match status" value="1"/>
</dbReference>
<sequence length="213" mass="23424">MDPKYIPYHHHHHSLPSSVANTHAGDPMLPPVPQDHSTSTIDQLSTTSAQTLPVSEACCVASDVAHVVSQCFQSQGGLSNTELVSQMASWAITFITDDPFLREYYYWLTIYRLYTNDAQWDCSSHHPLLETAPSETAPSSPSLSSSSSSSSSPPPESACSPLTISDVSSDGTRSACDYCHRTFSRRDALQRHLDKTCTYNKGYTSQHVFSAFE</sequence>
<dbReference type="OrthoDB" id="2278970at2759"/>
<evidence type="ECO:0000256" key="2">
    <source>
        <dbReference type="SAM" id="MobiDB-lite"/>
    </source>
</evidence>
<name>A0A068S2L8_9FUNG</name>
<feature type="compositionally biased region" description="Polar residues" evidence="2">
    <location>
        <begin position="163"/>
        <end position="172"/>
    </location>
</feature>
<dbReference type="InterPro" id="IPR013087">
    <property type="entry name" value="Znf_C2H2_type"/>
</dbReference>
<proteinExistence type="predicted"/>
<gene>
    <name evidence="4" type="ORF">LCOR_07167.1</name>
</gene>